<sequence length="510" mass="51357">MTDSRIATPVRPPRQGPSKHAALAAFVLLIPLVAGAVLAAVANLDPARSWTPAGEEPGAAPASVATAETSGPSTQELVDARRAAIDAQSQASLLASGAKQLADGTHKLKDGADGIGGGLDELTNGANELAAGMKELQAGTGELGSGANEVADTVGGAVDQVAGIGAVRGQLLAAIDDALRGLDGNKSPDAKKAQDQLHGLRDQVDAFQVDDAMKGDLQRLKDGSRELANQLSVSGYAYHDGIYEATRGAEQLNSELQGATGKAGEATSGIDQLDEGAAKIQKMAEDNRTRLESIQRALPAVQEGDDADGGQRSAVSPIVALLISTVAMVGGAMLGWAQAKMQAQRGVATTLAGSFGVAAAGEILLFVLASGVRPLGAVGAGVIFFLSALAGCVFTRGTLRAAGPTVGLIVAGMYSLAQLGIVGWVWKTATTQDVSTAWQAAAGLFPLHWATSAATTAGNAGQLPAFWIPAGLLAAAVVCGLGALALARAGQARAGEDAALAETSERTEIA</sequence>
<keyword evidence="2" id="KW-0472">Membrane</keyword>
<name>A0ABY7U544_9CORY</name>
<organism evidence="3 4">
    <name type="scientific">Corynebacterium massiliense DSM 45435</name>
    <dbReference type="NCBI Taxonomy" id="1121364"/>
    <lineage>
        <taxon>Bacteria</taxon>
        <taxon>Bacillati</taxon>
        <taxon>Actinomycetota</taxon>
        <taxon>Actinomycetes</taxon>
        <taxon>Mycobacteriales</taxon>
        <taxon>Corynebacteriaceae</taxon>
        <taxon>Corynebacterium</taxon>
    </lineage>
</organism>
<feature type="transmembrane region" description="Helical" evidence="2">
    <location>
        <begin position="318"/>
        <end position="337"/>
    </location>
</feature>
<feature type="transmembrane region" description="Helical" evidence="2">
    <location>
        <begin position="375"/>
        <end position="394"/>
    </location>
</feature>
<protein>
    <recommendedName>
        <fullName evidence="5">X-X-X-Leu-X-X-Gly heptad repeat-containing protein</fullName>
    </recommendedName>
</protein>
<feature type="transmembrane region" description="Helical" evidence="2">
    <location>
        <begin position="466"/>
        <end position="487"/>
    </location>
</feature>
<dbReference type="InterPro" id="IPR023908">
    <property type="entry name" value="xxxLxxG_rpt"/>
</dbReference>
<feature type="transmembrane region" description="Helical" evidence="2">
    <location>
        <begin position="21"/>
        <end position="42"/>
    </location>
</feature>
<feature type="transmembrane region" description="Helical" evidence="2">
    <location>
        <begin position="406"/>
        <end position="426"/>
    </location>
</feature>
<gene>
    <name evidence="3" type="ORF">CMASS_00895</name>
</gene>
<keyword evidence="2" id="KW-0812">Transmembrane</keyword>
<reference evidence="3 4" key="1">
    <citation type="submission" date="2020-10" db="EMBL/GenBank/DDBJ databases">
        <title>Complete genome sequence of Corynebacterium massiliense DSM 45435, type strain of Corynebacterium massiliense.</title>
        <authorList>
            <person name="Busche T."/>
            <person name="Kalinowski J."/>
            <person name="Ruckert C."/>
        </authorList>
    </citation>
    <scope>NUCLEOTIDE SEQUENCE [LARGE SCALE GENOMIC DNA]</scope>
    <source>
        <strain evidence="3 4">DSM 45435</strain>
    </source>
</reference>
<evidence type="ECO:0000256" key="1">
    <source>
        <dbReference type="SAM" id="MobiDB-lite"/>
    </source>
</evidence>
<dbReference type="Proteomes" id="UP001220064">
    <property type="component" value="Chromosome"/>
</dbReference>
<evidence type="ECO:0000256" key="2">
    <source>
        <dbReference type="SAM" id="Phobius"/>
    </source>
</evidence>
<dbReference type="NCBIfam" id="TIGR03057">
    <property type="entry name" value="xxxLxxG_by_4"/>
    <property type="match status" value="2"/>
</dbReference>
<feature type="transmembrane region" description="Helical" evidence="2">
    <location>
        <begin position="349"/>
        <end position="369"/>
    </location>
</feature>
<feature type="compositionally biased region" description="Low complexity" evidence="1">
    <location>
        <begin position="52"/>
        <end position="62"/>
    </location>
</feature>
<keyword evidence="4" id="KW-1185">Reference proteome</keyword>
<keyword evidence="2" id="KW-1133">Transmembrane helix</keyword>
<accession>A0ABY7U544</accession>
<feature type="region of interest" description="Disordered" evidence="1">
    <location>
        <begin position="52"/>
        <end position="74"/>
    </location>
</feature>
<dbReference type="EMBL" id="CP063189">
    <property type="protein sequence ID" value="WCZ31644.1"/>
    <property type="molecule type" value="Genomic_DNA"/>
</dbReference>
<evidence type="ECO:0008006" key="5">
    <source>
        <dbReference type="Google" id="ProtNLM"/>
    </source>
</evidence>
<evidence type="ECO:0000313" key="3">
    <source>
        <dbReference type="EMBL" id="WCZ31644.1"/>
    </source>
</evidence>
<evidence type="ECO:0000313" key="4">
    <source>
        <dbReference type="Proteomes" id="UP001220064"/>
    </source>
</evidence>
<proteinExistence type="predicted"/>
<dbReference type="RefSeq" id="WP_022863782.1">
    <property type="nucleotide sequence ID" value="NZ_ATVG01000017.1"/>
</dbReference>